<evidence type="ECO:0000256" key="1">
    <source>
        <dbReference type="ARBA" id="ARBA00023002"/>
    </source>
</evidence>
<dbReference type="Proteomes" id="UP000440004">
    <property type="component" value="Unassembled WGS sequence"/>
</dbReference>
<sequence length="159" mass="18132">MKSIILAGGCFWGVQAYFQKIKGVIKTQVGYANGTTINPTYEDVCSGTTNYAEAIILEYDENTISLNDILKKFWTIIDPTTLNQQGNDRGTQYRTGIYYVDDEDLDIIINSKNSHQQTLDKSIVTEIVPLEKFFEAEEYHQNYLQKNPNGYCHINLDEA</sequence>
<evidence type="ECO:0000256" key="2">
    <source>
        <dbReference type="ARBA" id="ARBA00047806"/>
    </source>
</evidence>
<dbReference type="Pfam" id="PF01625">
    <property type="entry name" value="PMSR"/>
    <property type="match status" value="1"/>
</dbReference>
<evidence type="ECO:0000256" key="4">
    <source>
        <dbReference type="HAMAP-Rule" id="MF_01401"/>
    </source>
</evidence>
<dbReference type="PANTHER" id="PTHR42799:SF2">
    <property type="entry name" value="MITOCHONDRIAL PEPTIDE METHIONINE SULFOXIDE REDUCTASE"/>
    <property type="match status" value="1"/>
</dbReference>
<dbReference type="Gene3D" id="3.30.1060.10">
    <property type="entry name" value="Peptide methionine sulphoxide reductase MsrA"/>
    <property type="match status" value="1"/>
</dbReference>
<dbReference type="SUPFAM" id="SSF55068">
    <property type="entry name" value="Peptide methionine sulfoxide reductase"/>
    <property type="match status" value="1"/>
</dbReference>
<comment type="catalytic activity">
    <reaction evidence="3 4">
        <text>[thioredoxin]-disulfide + L-methionine + H2O = L-methionine (S)-S-oxide + [thioredoxin]-dithiol</text>
        <dbReference type="Rhea" id="RHEA:19993"/>
        <dbReference type="Rhea" id="RHEA-COMP:10698"/>
        <dbReference type="Rhea" id="RHEA-COMP:10700"/>
        <dbReference type="ChEBI" id="CHEBI:15377"/>
        <dbReference type="ChEBI" id="CHEBI:29950"/>
        <dbReference type="ChEBI" id="CHEBI:50058"/>
        <dbReference type="ChEBI" id="CHEBI:57844"/>
        <dbReference type="ChEBI" id="CHEBI:58772"/>
        <dbReference type="EC" id="1.8.4.11"/>
    </reaction>
</comment>
<evidence type="ECO:0000313" key="7">
    <source>
        <dbReference type="Proteomes" id="UP000440004"/>
    </source>
</evidence>
<dbReference type="GO" id="GO:0034599">
    <property type="term" value="P:cellular response to oxidative stress"/>
    <property type="evidence" value="ECO:0007669"/>
    <property type="project" value="TreeGrafter"/>
</dbReference>
<comment type="catalytic activity">
    <reaction evidence="2 4">
        <text>L-methionyl-[protein] + [thioredoxin]-disulfide + H2O = L-methionyl-(S)-S-oxide-[protein] + [thioredoxin]-dithiol</text>
        <dbReference type="Rhea" id="RHEA:14217"/>
        <dbReference type="Rhea" id="RHEA-COMP:10698"/>
        <dbReference type="Rhea" id="RHEA-COMP:10700"/>
        <dbReference type="Rhea" id="RHEA-COMP:12313"/>
        <dbReference type="Rhea" id="RHEA-COMP:12315"/>
        <dbReference type="ChEBI" id="CHEBI:15377"/>
        <dbReference type="ChEBI" id="CHEBI:16044"/>
        <dbReference type="ChEBI" id="CHEBI:29950"/>
        <dbReference type="ChEBI" id="CHEBI:44120"/>
        <dbReference type="ChEBI" id="CHEBI:50058"/>
        <dbReference type="EC" id="1.8.4.11"/>
    </reaction>
</comment>
<comment type="similarity">
    <text evidence="4">Belongs to the MsrA Met sulfoxide reductase family.</text>
</comment>
<dbReference type="InterPro" id="IPR050162">
    <property type="entry name" value="MsrA_MetSO_reductase"/>
</dbReference>
<proteinExistence type="inferred from homology"/>
<dbReference type="GO" id="GO:0033744">
    <property type="term" value="F:L-methionine:thioredoxin-disulfide S-oxidoreductase activity"/>
    <property type="evidence" value="ECO:0007669"/>
    <property type="project" value="RHEA"/>
</dbReference>
<dbReference type="GO" id="GO:0008113">
    <property type="term" value="F:peptide-methionine (S)-S-oxide reductase activity"/>
    <property type="evidence" value="ECO:0007669"/>
    <property type="project" value="UniProtKB-UniRule"/>
</dbReference>
<dbReference type="AlphaFoldDB" id="A0A6A7KBL7"/>
<gene>
    <name evidence="4 6" type="primary">msrA</name>
    <name evidence="6" type="ORF">GC105_14070</name>
</gene>
<comment type="function">
    <text evidence="4">Has an important function as a repair enzyme for proteins that have been inactivated by oxidation. Catalyzes the reversible oxidation-reduction of methionine sulfoxide in proteins to methionine.</text>
</comment>
<feature type="domain" description="Peptide methionine sulphoxide reductase MsrA" evidence="5">
    <location>
        <begin position="4"/>
        <end position="153"/>
    </location>
</feature>
<dbReference type="InterPro" id="IPR036509">
    <property type="entry name" value="Met_Sox_Rdtase_MsrA_sf"/>
</dbReference>
<protein>
    <recommendedName>
        <fullName evidence="4">Peptide methionine sulfoxide reductase MsrA</fullName>
        <shortName evidence="4">Protein-methionine-S-oxide reductase</shortName>
        <ecNumber evidence="4">1.8.4.11</ecNumber>
    </recommendedName>
    <alternativeName>
        <fullName evidence="4">Peptide-methionine (S)-S-oxide reductase</fullName>
        <shortName evidence="4">Peptide Met(O) reductase</shortName>
    </alternativeName>
</protein>
<dbReference type="InterPro" id="IPR002569">
    <property type="entry name" value="Met_Sox_Rdtase_MsrA_dom"/>
</dbReference>
<dbReference type="PANTHER" id="PTHR42799">
    <property type="entry name" value="MITOCHONDRIAL PEPTIDE METHIONINE SULFOXIDE REDUCTASE"/>
    <property type="match status" value="1"/>
</dbReference>
<dbReference type="EMBL" id="WHNX01000031">
    <property type="protein sequence ID" value="MPW26908.1"/>
    <property type="molecule type" value="Genomic_DNA"/>
</dbReference>
<dbReference type="HAMAP" id="MF_01401">
    <property type="entry name" value="MsrA"/>
    <property type="match status" value="1"/>
</dbReference>
<evidence type="ECO:0000313" key="6">
    <source>
        <dbReference type="EMBL" id="MPW26908.1"/>
    </source>
</evidence>
<name>A0A6A7KBL7_9FIRM</name>
<accession>A0A6A7KBL7</accession>
<organism evidence="6 7">
    <name type="scientific">Alkalibaculum sporogenes</name>
    <dbReference type="NCBI Taxonomy" id="2655001"/>
    <lineage>
        <taxon>Bacteria</taxon>
        <taxon>Bacillati</taxon>
        <taxon>Bacillota</taxon>
        <taxon>Clostridia</taxon>
        <taxon>Eubacteriales</taxon>
        <taxon>Eubacteriaceae</taxon>
        <taxon>Alkalibaculum</taxon>
    </lineage>
</organism>
<feature type="active site" evidence="4">
    <location>
        <position position="10"/>
    </location>
</feature>
<reference evidence="6 7" key="1">
    <citation type="submission" date="2019-10" db="EMBL/GenBank/DDBJ databases">
        <title>Alkalibaculum tamaniensis sp.nov., a new alkaliphilic acetogen, isolated on methoxylated aromatics from a mud volcano.</title>
        <authorList>
            <person name="Khomyakova M.A."/>
            <person name="Merkel A.Y."/>
            <person name="Bonch-Osmolovskaya E.A."/>
            <person name="Slobodkin A.I."/>
        </authorList>
    </citation>
    <scope>NUCLEOTIDE SEQUENCE [LARGE SCALE GENOMIC DNA]</scope>
    <source>
        <strain evidence="6 7">M08DMB</strain>
    </source>
</reference>
<evidence type="ECO:0000259" key="5">
    <source>
        <dbReference type="Pfam" id="PF01625"/>
    </source>
</evidence>
<comment type="caution">
    <text evidence="6">The sequence shown here is derived from an EMBL/GenBank/DDBJ whole genome shotgun (WGS) entry which is preliminary data.</text>
</comment>
<dbReference type="RefSeq" id="WP_152806074.1">
    <property type="nucleotide sequence ID" value="NZ_WHNX01000031.1"/>
</dbReference>
<dbReference type="GO" id="GO:0005737">
    <property type="term" value="C:cytoplasm"/>
    <property type="evidence" value="ECO:0007669"/>
    <property type="project" value="TreeGrafter"/>
</dbReference>
<keyword evidence="1 4" id="KW-0560">Oxidoreductase</keyword>
<keyword evidence="7" id="KW-1185">Reference proteome</keyword>
<evidence type="ECO:0000256" key="3">
    <source>
        <dbReference type="ARBA" id="ARBA00048782"/>
    </source>
</evidence>
<dbReference type="NCBIfam" id="TIGR00401">
    <property type="entry name" value="msrA"/>
    <property type="match status" value="1"/>
</dbReference>
<dbReference type="EC" id="1.8.4.11" evidence="4"/>